<feature type="compositionally biased region" description="Basic and acidic residues" evidence="1">
    <location>
        <begin position="48"/>
        <end position="59"/>
    </location>
</feature>
<evidence type="ECO:0000256" key="1">
    <source>
        <dbReference type="SAM" id="MobiDB-lite"/>
    </source>
</evidence>
<dbReference type="EMBL" id="JANIEX010000886">
    <property type="protein sequence ID" value="KAJ3562299.1"/>
    <property type="molecule type" value="Genomic_DNA"/>
</dbReference>
<dbReference type="Proteomes" id="UP001213000">
    <property type="component" value="Unassembled WGS sequence"/>
</dbReference>
<comment type="caution">
    <text evidence="2">The sequence shown here is derived from an EMBL/GenBank/DDBJ whole genome shotgun (WGS) entry which is preliminary data.</text>
</comment>
<feature type="compositionally biased region" description="Polar residues" evidence="1">
    <location>
        <begin position="60"/>
        <end position="77"/>
    </location>
</feature>
<feature type="compositionally biased region" description="Pro residues" evidence="1">
    <location>
        <begin position="148"/>
        <end position="166"/>
    </location>
</feature>
<feature type="compositionally biased region" description="Low complexity" evidence="1">
    <location>
        <begin position="89"/>
        <end position="101"/>
    </location>
</feature>
<evidence type="ECO:0000313" key="2">
    <source>
        <dbReference type="EMBL" id="KAJ3562299.1"/>
    </source>
</evidence>
<gene>
    <name evidence="2" type="ORF">NP233_g9661</name>
</gene>
<organism evidence="2 3">
    <name type="scientific">Leucocoprinus birnbaumii</name>
    <dbReference type="NCBI Taxonomy" id="56174"/>
    <lineage>
        <taxon>Eukaryota</taxon>
        <taxon>Fungi</taxon>
        <taxon>Dikarya</taxon>
        <taxon>Basidiomycota</taxon>
        <taxon>Agaricomycotina</taxon>
        <taxon>Agaricomycetes</taxon>
        <taxon>Agaricomycetidae</taxon>
        <taxon>Agaricales</taxon>
        <taxon>Agaricineae</taxon>
        <taxon>Agaricaceae</taxon>
        <taxon>Leucocoprinus</taxon>
    </lineage>
</organism>
<accession>A0AAD5VNI2</accession>
<feature type="region of interest" description="Disordered" evidence="1">
    <location>
        <begin position="28"/>
        <end position="103"/>
    </location>
</feature>
<dbReference type="AlphaFoldDB" id="A0AAD5VNI2"/>
<evidence type="ECO:0000313" key="3">
    <source>
        <dbReference type="Proteomes" id="UP001213000"/>
    </source>
</evidence>
<sequence>MGFFENAYDFEITGGNFYDIRGNQTNNTHDNSLKVGGTGNRTNIAPDLSRHDNRTHNQEQHTTNAYNGPMSSQTSTYPGYGQPLPTSPGAPQGQYPAGQQGSNVDPQLYQQWLQWCEFKKWQEWMQQQQQQQQYSQFQSTYHSHQPQQPTPAHSPAPAPTPAPTPAGPAYNTSQSSHQSQPTTQNSTSSANHSSEEEEEDPEVKPLRAQFEQQHISEQYSSYTYARAGPAQGGQIHMENSYYQR</sequence>
<feature type="compositionally biased region" description="Polar residues" evidence="1">
    <location>
        <begin position="210"/>
        <end position="219"/>
    </location>
</feature>
<keyword evidence="3" id="KW-1185">Reference proteome</keyword>
<feature type="compositionally biased region" description="Low complexity" evidence="1">
    <location>
        <begin position="167"/>
        <end position="192"/>
    </location>
</feature>
<proteinExistence type="predicted"/>
<feature type="region of interest" description="Disordered" evidence="1">
    <location>
        <begin position="135"/>
        <end position="219"/>
    </location>
</feature>
<reference evidence="2" key="1">
    <citation type="submission" date="2022-07" db="EMBL/GenBank/DDBJ databases">
        <title>Genome Sequence of Leucocoprinus birnbaumii.</title>
        <authorList>
            <person name="Buettner E."/>
        </authorList>
    </citation>
    <scope>NUCLEOTIDE SEQUENCE</scope>
    <source>
        <strain evidence="2">VT141</strain>
    </source>
</reference>
<name>A0AAD5VNI2_9AGAR</name>
<feature type="compositionally biased region" description="Low complexity" evidence="1">
    <location>
        <begin position="135"/>
        <end position="147"/>
    </location>
</feature>
<protein>
    <submittedName>
        <fullName evidence="2">Uncharacterized protein</fullName>
    </submittedName>
</protein>